<dbReference type="SUPFAM" id="SSF54523">
    <property type="entry name" value="Pili subunits"/>
    <property type="match status" value="1"/>
</dbReference>
<feature type="transmembrane region" description="Helical" evidence="4">
    <location>
        <begin position="21"/>
        <end position="40"/>
    </location>
</feature>
<keyword evidence="4" id="KW-0812">Transmembrane</keyword>
<keyword evidence="6" id="KW-1185">Reference proteome</keyword>
<dbReference type="RefSeq" id="WP_188651278.1">
    <property type="nucleotide sequence ID" value="NZ_BMIN01000003.1"/>
</dbReference>
<dbReference type="NCBIfam" id="TIGR02532">
    <property type="entry name" value="IV_pilin_GFxxxE"/>
    <property type="match status" value="1"/>
</dbReference>
<dbReference type="InterPro" id="IPR045584">
    <property type="entry name" value="Pilin-like"/>
</dbReference>
<dbReference type="Proteomes" id="UP000642571">
    <property type="component" value="Unassembled WGS sequence"/>
</dbReference>
<dbReference type="Pfam" id="PF07963">
    <property type="entry name" value="N_methyl"/>
    <property type="match status" value="1"/>
</dbReference>
<evidence type="ECO:0000256" key="1">
    <source>
        <dbReference type="ARBA" id="ARBA00004241"/>
    </source>
</evidence>
<comment type="caution">
    <text evidence="5">The sequence shown here is derived from an EMBL/GenBank/DDBJ whole genome shotgun (WGS) entry which is preliminary data.</text>
</comment>
<keyword evidence="4" id="KW-1133">Transmembrane helix</keyword>
<keyword evidence="4" id="KW-0472">Membrane</keyword>
<evidence type="ECO:0000256" key="3">
    <source>
        <dbReference type="SAM" id="MobiDB-lite"/>
    </source>
</evidence>
<dbReference type="EMBL" id="BMIN01000003">
    <property type="protein sequence ID" value="GGD03506.1"/>
    <property type="molecule type" value="Genomic_DNA"/>
</dbReference>
<feature type="region of interest" description="Disordered" evidence="3">
    <location>
        <begin position="130"/>
        <end position="152"/>
    </location>
</feature>
<dbReference type="Gene3D" id="3.30.700.10">
    <property type="entry name" value="Glycoprotein, Type 4 Pilin"/>
    <property type="match status" value="1"/>
</dbReference>
<comment type="subcellular location">
    <subcellularLocation>
        <location evidence="1">Cell surface</location>
    </subcellularLocation>
</comment>
<keyword evidence="2" id="KW-0178">Competence</keyword>
<gene>
    <name evidence="5" type="ORF">GCM10011389_08780</name>
</gene>
<accession>A0ABQ1PTS0</accession>
<feature type="compositionally biased region" description="Basic and acidic residues" evidence="3">
    <location>
        <begin position="142"/>
        <end position="152"/>
    </location>
</feature>
<sequence length="152" mass="16579">MLKKFRQLMNKDEKGFTLVELLAVIVILGIIAAIAIPSIANVVENGKKDSVLRTAEQAVESYRLMYTAEPSNEVFTDATNGMDVSLSELSSNGYLENTNDFSGTVTSSKDDAGKVTYNVNITNGEYKLNTIDGDNSGEDMDSATREHVDEDN</sequence>
<evidence type="ECO:0000313" key="5">
    <source>
        <dbReference type="EMBL" id="GGD03506.1"/>
    </source>
</evidence>
<evidence type="ECO:0008006" key="7">
    <source>
        <dbReference type="Google" id="ProtNLM"/>
    </source>
</evidence>
<proteinExistence type="predicted"/>
<reference evidence="6" key="1">
    <citation type="journal article" date="2019" name="Int. J. Syst. Evol. Microbiol.">
        <title>The Global Catalogue of Microorganisms (GCM) 10K type strain sequencing project: providing services to taxonomists for standard genome sequencing and annotation.</title>
        <authorList>
            <consortium name="The Broad Institute Genomics Platform"/>
            <consortium name="The Broad Institute Genome Sequencing Center for Infectious Disease"/>
            <person name="Wu L."/>
            <person name="Ma J."/>
        </authorList>
    </citation>
    <scope>NUCLEOTIDE SEQUENCE [LARGE SCALE GENOMIC DNA]</scope>
    <source>
        <strain evidence="6">CGMCC 1.15353</strain>
    </source>
</reference>
<dbReference type="PROSITE" id="PS00409">
    <property type="entry name" value="PROKAR_NTER_METHYL"/>
    <property type="match status" value="1"/>
</dbReference>
<evidence type="ECO:0000256" key="4">
    <source>
        <dbReference type="SAM" id="Phobius"/>
    </source>
</evidence>
<protein>
    <recommendedName>
        <fullName evidence="7">Type IV pilus assembly protein PilA</fullName>
    </recommendedName>
</protein>
<dbReference type="InterPro" id="IPR012902">
    <property type="entry name" value="N_methyl_site"/>
</dbReference>
<evidence type="ECO:0000256" key="2">
    <source>
        <dbReference type="ARBA" id="ARBA00023287"/>
    </source>
</evidence>
<name>A0ABQ1PTS0_9BACI</name>
<organism evidence="5 6">
    <name type="scientific">Pontibacillus salipaludis</name>
    <dbReference type="NCBI Taxonomy" id="1697394"/>
    <lineage>
        <taxon>Bacteria</taxon>
        <taxon>Bacillati</taxon>
        <taxon>Bacillota</taxon>
        <taxon>Bacilli</taxon>
        <taxon>Bacillales</taxon>
        <taxon>Bacillaceae</taxon>
        <taxon>Pontibacillus</taxon>
    </lineage>
</organism>
<evidence type="ECO:0000313" key="6">
    <source>
        <dbReference type="Proteomes" id="UP000642571"/>
    </source>
</evidence>